<evidence type="ECO:0000256" key="1">
    <source>
        <dbReference type="ARBA" id="ARBA00003929"/>
    </source>
</evidence>
<feature type="domain" description="G-protein coupled receptors family 1 profile" evidence="16">
    <location>
        <begin position="39"/>
        <end position="228"/>
    </location>
</feature>
<evidence type="ECO:0000256" key="13">
    <source>
        <dbReference type="ARBA" id="ARBA00023224"/>
    </source>
</evidence>
<dbReference type="AlphaFoldDB" id="A0A7J7FK21"/>
<feature type="transmembrane region" description="Helical" evidence="15">
    <location>
        <begin position="325"/>
        <end position="347"/>
    </location>
</feature>
<evidence type="ECO:0000313" key="18">
    <source>
        <dbReference type="Proteomes" id="UP000551758"/>
    </source>
</evidence>
<feature type="transmembrane region" description="Helical" evidence="15">
    <location>
        <begin position="198"/>
        <end position="223"/>
    </location>
</feature>
<evidence type="ECO:0000256" key="12">
    <source>
        <dbReference type="ARBA" id="ARBA00023170"/>
    </source>
</evidence>
<evidence type="ECO:0000256" key="2">
    <source>
        <dbReference type="ARBA" id="ARBA00004651"/>
    </source>
</evidence>
<evidence type="ECO:0000256" key="9">
    <source>
        <dbReference type="ARBA" id="ARBA00023040"/>
    </source>
</evidence>
<dbReference type="InterPro" id="IPR000276">
    <property type="entry name" value="GPCR_Rhodpsn"/>
</dbReference>
<dbReference type="Gene3D" id="1.20.1070.10">
    <property type="entry name" value="Rhodopsin 7-helix transmembrane proteins"/>
    <property type="match status" value="1"/>
</dbReference>
<evidence type="ECO:0000256" key="10">
    <source>
        <dbReference type="ARBA" id="ARBA00023136"/>
    </source>
</evidence>
<dbReference type="Gene3D" id="1.10.1220.70">
    <property type="match status" value="1"/>
</dbReference>
<comment type="caution">
    <text evidence="17">The sequence shown here is derived from an EMBL/GenBank/DDBJ whole genome shotgun (WGS) entry which is preliminary data.</text>
</comment>
<dbReference type="PRINTS" id="PR00245">
    <property type="entry name" value="OLFACTORYR"/>
</dbReference>
<dbReference type="InterPro" id="IPR017452">
    <property type="entry name" value="GPCR_Rhodpsn_7TM"/>
</dbReference>
<dbReference type="SUPFAM" id="SSF81321">
    <property type="entry name" value="Family A G protein-coupled receptor-like"/>
    <property type="match status" value="2"/>
</dbReference>
<keyword evidence="5" id="KW-0716">Sensory transduction</keyword>
<dbReference type="PROSITE" id="PS50262">
    <property type="entry name" value="G_PROTEIN_RECEP_F1_2"/>
    <property type="match status" value="1"/>
</dbReference>
<dbReference type="FunFam" id="1.10.1220.70:FF:000001">
    <property type="entry name" value="Olfactory receptor"/>
    <property type="match status" value="1"/>
</dbReference>
<keyword evidence="7" id="KW-0552">Olfaction</keyword>
<protein>
    <recommendedName>
        <fullName evidence="16">G-protein coupled receptors family 1 profile domain-containing protein</fullName>
    </recommendedName>
</protein>
<evidence type="ECO:0000256" key="11">
    <source>
        <dbReference type="ARBA" id="ARBA00023157"/>
    </source>
</evidence>
<feature type="transmembrane region" description="Helical" evidence="15">
    <location>
        <begin position="138"/>
        <end position="159"/>
    </location>
</feature>
<evidence type="ECO:0000256" key="5">
    <source>
        <dbReference type="ARBA" id="ARBA00022606"/>
    </source>
</evidence>
<dbReference type="PRINTS" id="PR00237">
    <property type="entry name" value="GPCRRHODOPSN"/>
</dbReference>
<sequence>MKNQTSVKEFILLGLKDDPELNVLIFLFLFFTYILSIAGNLTIITLTLIDSHLKIPMYFFLRNFSFLEISFTTVCIPRFLVSIVTGDMTISYNSCMAQVFFFILLGSIEFFLLAAMSYDRYVAICKPLHYTTIINSRICNQLVISSWLAGFLIIFPPVIMGLQLDFCDSNIIDHFTCDSSPMLLISCTDTAFLELTGFFLAVFTLMVTLTLVIFSYVCIFMYVKTSAKEGVALTKGIAVLNTSVAPMLNPFIYTLRNQQGKFDWEPDHCHSHPFRSTSADSDVFVPLKFLIPRNIIHVRQHSQVPCHHCDWRHNRFLQRVWGSALFLHLLGELQAVIFFFMLFTHFLSLSGHLTNIMLTPCNVCLKTSVYFFPQKCVFLRNFIHNSLGSYAQTAVAPMLNPFIYTLRNQQVKEAFKDVVRKILSSKPLI</sequence>
<evidence type="ECO:0000256" key="8">
    <source>
        <dbReference type="ARBA" id="ARBA00022989"/>
    </source>
</evidence>
<dbReference type="GO" id="GO:0005886">
    <property type="term" value="C:plasma membrane"/>
    <property type="evidence" value="ECO:0007669"/>
    <property type="project" value="UniProtKB-SubCell"/>
</dbReference>
<evidence type="ECO:0000313" key="17">
    <source>
        <dbReference type="EMBL" id="KAF5928412.1"/>
    </source>
</evidence>
<evidence type="ECO:0000256" key="3">
    <source>
        <dbReference type="ARBA" id="ARBA00010663"/>
    </source>
</evidence>
<comment type="similarity">
    <text evidence="3 14">Belongs to the G-protein coupled receptor 1 family.</text>
</comment>
<dbReference type="PANTHER" id="PTHR26454">
    <property type="entry name" value="OLFACTORY RECEPTOR"/>
    <property type="match status" value="1"/>
</dbReference>
<evidence type="ECO:0000256" key="6">
    <source>
        <dbReference type="ARBA" id="ARBA00022692"/>
    </source>
</evidence>
<keyword evidence="9 14" id="KW-0297">G-protein coupled receptor</keyword>
<gene>
    <name evidence="17" type="ORF">HPG69_015017</name>
</gene>
<evidence type="ECO:0000256" key="4">
    <source>
        <dbReference type="ARBA" id="ARBA00022475"/>
    </source>
</evidence>
<keyword evidence="6 14" id="KW-0812">Transmembrane</keyword>
<dbReference type="PROSITE" id="PS00237">
    <property type="entry name" value="G_PROTEIN_RECEP_F1_1"/>
    <property type="match status" value="1"/>
</dbReference>
<dbReference type="GO" id="GO:0004930">
    <property type="term" value="F:G protein-coupled receptor activity"/>
    <property type="evidence" value="ECO:0007669"/>
    <property type="project" value="UniProtKB-KW"/>
</dbReference>
<feature type="transmembrane region" description="Helical" evidence="15">
    <location>
        <begin position="96"/>
        <end position="118"/>
    </location>
</feature>
<feature type="transmembrane region" description="Helical" evidence="15">
    <location>
        <begin position="61"/>
        <end position="84"/>
    </location>
</feature>
<keyword evidence="8 15" id="KW-1133">Transmembrane helix</keyword>
<dbReference type="InterPro" id="IPR000725">
    <property type="entry name" value="Olfact_rcpt"/>
</dbReference>
<keyword evidence="12 14" id="KW-0675">Receptor</keyword>
<keyword evidence="13 14" id="KW-0807">Transducer</keyword>
<dbReference type="FunFam" id="1.20.1070.10:FF:000013">
    <property type="entry name" value="Olfactory receptor"/>
    <property type="match status" value="1"/>
</dbReference>
<evidence type="ECO:0000256" key="15">
    <source>
        <dbReference type="SAM" id="Phobius"/>
    </source>
</evidence>
<dbReference type="Proteomes" id="UP000551758">
    <property type="component" value="Unassembled WGS sequence"/>
</dbReference>
<dbReference type="Pfam" id="PF00001">
    <property type="entry name" value="7tm_1"/>
    <property type="match status" value="1"/>
</dbReference>
<organism evidence="17 18">
    <name type="scientific">Diceros bicornis minor</name>
    <name type="common">South-central black rhinoceros</name>
    <dbReference type="NCBI Taxonomy" id="77932"/>
    <lineage>
        <taxon>Eukaryota</taxon>
        <taxon>Metazoa</taxon>
        <taxon>Chordata</taxon>
        <taxon>Craniata</taxon>
        <taxon>Vertebrata</taxon>
        <taxon>Euteleostomi</taxon>
        <taxon>Mammalia</taxon>
        <taxon>Eutheria</taxon>
        <taxon>Laurasiatheria</taxon>
        <taxon>Perissodactyla</taxon>
        <taxon>Rhinocerotidae</taxon>
        <taxon>Diceros</taxon>
    </lineage>
</organism>
<comment type="subcellular location">
    <subcellularLocation>
        <location evidence="2">Cell membrane</location>
        <topology evidence="2">Multi-pass membrane protein</topology>
    </subcellularLocation>
</comment>
<name>A0A7J7FK21_DICBM</name>
<proteinExistence type="inferred from homology"/>
<dbReference type="EMBL" id="JACDTQ010000370">
    <property type="protein sequence ID" value="KAF5928412.1"/>
    <property type="molecule type" value="Genomic_DNA"/>
</dbReference>
<evidence type="ECO:0000256" key="14">
    <source>
        <dbReference type="RuleBase" id="RU000688"/>
    </source>
</evidence>
<reference evidence="17 18" key="1">
    <citation type="journal article" date="2020" name="Mol. Biol. Evol.">
        <title>Interspecific Gene Flow and the Evolution of Specialization in Black and White Rhinoceros.</title>
        <authorList>
            <person name="Moodley Y."/>
            <person name="Westbury M.V."/>
            <person name="Russo I.M."/>
            <person name="Gopalakrishnan S."/>
            <person name="Rakotoarivelo A."/>
            <person name="Olsen R.A."/>
            <person name="Prost S."/>
            <person name="Tunstall T."/>
            <person name="Ryder O.A."/>
            <person name="Dalen L."/>
            <person name="Bruford M.W."/>
        </authorList>
    </citation>
    <scope>NUCLEOTIDE SEQUENCE [LARGE SCALE GENOMIC DNA]</scope>
    <source>
        <strain evidence="17">SBR-YM</strain>
        <tissue evidence="17">Skin</tissue>
    </source>
</reference>
<keyword evidence="11" id="KW-1015">Disulfide bond</keyword>
<evidence type="ECO:0000259" key="16">
    <source>
        <dbReference type="PROSITE" id="PS50262"/>
    </source>
</evidence>
<dbReference type="InterPro" id="IPR047132">
    <property type="entry name" value="Olfact_rcpt_6C-like"/>
</dbReference>
<feature type="transmembrane region" description="Helical" evidence="15">
    <location>
        <begin position="23"/>
        <end position="49"/>
    </location>
</feature>
<dbReference type="GO" id="GO:0004984">
    <property type="term" value="F:olfactory receptor activity"/>
    <property type="evidence" value="ECO:0007669"/>
    <property type="project" value="InterPro"/>
</dbReference>
<evidence type="ECO:0000256" key="7">
    <source>
        <dbReference type="ARBA" id="ARBA00022725"/>
    </source>
</evidence>
<keyword evidence="4" id="KW-1003">Cell membrane</keyword>
<accession>A0A7J7FK21</accession>
<keyword evidence="10 15" id="KW-0472">Membrane</keyword>
<comment type="function">
    <text evidence="1">Putative odorant or sperm cell receptor.</text>
</comment>
<dbReference type="PANTHER" id="PTHR26454:SF35">
    <property type="entry name" value="OLFACTORY RECEPTOR"/>
    <property type="match status" value="1"/>
</dbReference>
<keyword evidence="18" id="KW-1185">Reference proteome</keyword>